<evidence type="ECO:0000256" key="2">
    <source>
        <dbReference type="ARBA" id="ARBA00022980"/>
    </source>
</evidence>
<dbReference type="AlphaFoldDB" id="M4QL81"/>
<evidence type="ECO:0000256" key="3">
    <source>
        <dbReference type="ARBA" id="ARBA00023274"/>
    </source>
</evidence>
<dbReference type="RefSeq" id="YP_007890714.1">
    <property type="nucleotide sequence ID" value="NC_021127.1"/>
</dbReference>
<gene>
    <name evidence="5" type="primary">rpl16</name>
</gene>
<dbReference type="InterPro" id="IPR047873">
    <property type="entry name" value="Ribosomal_uL16"/>
</dbReference>
<dbReference type="InterPro" id="IPR020798">
    <property type="entry name" value="Ribosomal_uL16_CS"/>
</dbReference>
<dbReference type="Pfam" id="PF00252">
    <property type="entry name" value="Ribosomal_L16"/>
    <property type="match status" value="1"/>
</dbReference>
<accession>M4QL81</accession>
<reference evidence="5" key="1">
    <citation type="journal article" date="2004" name="RNA">
        <title>Mitochondrial 3' tRNA editing in the jakobid Seculamonas ecuadoriensis: a novel mechanism and implications for tRNA processing.</title>
        <authorList>
            <person name="Leigh J."/>
            <person name="Lang B.F."/>
        </authorList>
    </citation>
    <scope>NUCLEOTIDE SEQUENCE</scope>
    <source>
        <strain evidence="5">ATCC 50422</strain>
    </source>
</reference>
<organism evidence="5">
    <name type="scientific">Jakoba libera</name>
    <name type="common">Flagellate</name>
    <name type="synonym">Cryptobia libera</name>
    <dbReference type="NCBI Taxonomy" id="143017"/>
    <lineage>
        <taxon>Eukaryota</taxon>
        <taxon>Discoba</taxon>
        <taxon>Jakobida</taxon>
        <taxon>Histionina</taxon>
        <taxon>Jakobidae</taxon>
        <taxon>Jakoba</taxon>
    </lineage>
</organism>
<dbReference type="CDD" id="cd01433">
    <property type="entry name" value="Ribosomal_L16_L10e"/>
    <property type="match status" value="1"/>
</dbReference>
<dbReference type="GO" id="GO:0003735">
    <property type="term" value="F:structural constituent of ribosome"/>
    <property type="evidence" value="ECO:0007669"/>
    <property type="project" value="InterPro"/>
</dbReference>
<dbReference type="Gene3D" id="3.90.1170.10">
    <property type="entry name" value="Ribosomal protein L10e/L16"/>
    <property type="match status" value="1"/>
</dbReference>
<dbReference type="GO" id="GO:0019843">
    <property type="term" value="F:rRNA binding"/>
    <property type="evidence" value="ECO:0007669"/>
    <property type="project" value="InterPro"/>
</dbReference>
<sequence length="144" mass="16176">MTHSNQLKFRKYQKGRAKGTNTTSQVHFGEFGLKCLQSCRITEKQLQAAEVAIKRHVKKMGKLWFRVFCDLPVTSKPIEVRMGKGKGSVDYWACRVQKGKLLIELSGVSYELAKKAFSSGASKLPIATVMVSKPKPKQNHLLHS</sequence>
<dbReference type="SUPFAM" id="SSF54686">
    <property type="entry name" value="Ribosomal protein L16p/L10e"/>
    <property type="match status" value="1"/>
</dbReference>
<protein>
    <submittedName>
        <fullName evidence="5">Ribosomal protein L16</fullName>
    </submittedName>
</protein>
<reference evidence="5" key="2">
    <citation type="journal article" date="2006" name="RNA">
        <title>Hybrid E. coli--Mitochondrial ribonuclease P RNAs are catalytically active.</title>
        <authorList>
            <person name="Seif E."/>
            <person name="Cadieux A."/>
            <person name="Lang B.F."/>
        </authorList>
    </citation>
    <scope>NUCLEOTIDE SEQUENCE</scope>
    <source>
        <strain evidence="5">ATCC 50422</strain>
    </source>
</reference>
<dbReference type="GO" id="GO:1990904">
    <property type="term" value="C:ribonucleoprotein complex"/>
    <property type="evidence" value="ECO:0007669"/>
    <property type="project" value="UniProtKB-KW"/>
</dbReference>
<keyword evidence="5" id="KW-0496">Mitochondrion</keyword>
<dbReference type="GO" id="GO:0006412">
    <property type="term" value="P:translation"/>
    <property type="evidence" value="ECO:0007669"/>
    <property type="project" value="InterPro"/>
</dbReference>
<dbReference type="FunFam" id="3.90.1170.10:FF:000001">
    <property type="entry name" value="50S ribosomal protein L16"/>
    <property type="match status" value="1"/>
</dbReference>
<dbReference type="PRINTS" id="PR00060">
    <property type="entry name" value="RIBOSOMALL16"/>
</dbReference>
<dbReference type="PANTHER" id="PTHR12220:SF13">
    <property type="entry name" value="LARGE RIBOSOMAL SUBUNIT PROTEIN UL16M"/>
    <property type="match status" value="1"/>
</dbReference>
<keyword evidence="3 4" id="KW-0687">Ribonucleoprotein</keyword>
<comment type="similarity">
    <text evidence="1 4">Belongs to the universal ribosomal protein uL16 family.</text>
</comment>
<dbReference type="GeneID" id="15333146"/>
<evidence type="ECO:0000256" key="1">
    <source>
        <dbReference type="ARBA" id="ARBA00008931"/>
    </source>
</evidence>
<evidence type="ECO:0000313" key="5">
    <source>
        <dbReference type="EMBL" id="AGH24208.1"/>
    </source>
</evidence>
<dbReference type="InterPro" id="IPR016180">
    <property type="entry name" value="Ribosomal_uL16_dom"/>
</dbReference>
<keyword evidence="2 4" id="KW-0689">Ribosomal protein</keyword>
<evidence type="ECO:0000256" key="4">
    <source>
        <dbReference type="RuleBase" id="RU004413"/>
    </source>
</evidence>
<dbReference type="PANTHER" id="PTHR12220">
    <property type="entry name" value="50S/60S RIBOSOMAL PROTEIN L16"/>
    <property type="match status" value="1"/>
</dbReference>
<proteinExistence type="inferred from homology"/>
<dbReference type="GO" id="GO:0005840">
    <property type="term" value="C:ribosome"/>
    <property type="evidence" value="ECO:0007669"/>
    <property type="project" value="UniProtKB-KW"/>
</dbReference>
<dbReference type="InterPro" id="IPR036920">
    <property type="entry name" value="Ribosomal_uL16_sf"/>
</dbReference>
<dbReference type="NCBIfam" id="TIGR01164">
    <property type="entry name" value="rplP_bact"/>
    <property type="match status" value="1"/>
</dbReference>
<dbReference type="PROSITE" id="PS00701">
    <property type="entry name" value="RIBOSOMAL_L16_2"/>
    <property type="match status" value="1"/>
</dbReference>
<reference evidence="5" key="3">
    <citation type="journal article" date="2013" name="Genome Biol. Evol.">
        <title>Strikingly bacteria-like and gene-rich mitochondrial genomes throughout jakobid protists.</title>
        <authorList>
            <person name="Burger G."/>
            <person name="Gray M.W."/>
            <person name="Forget L."/>
            <person name="Lang B.F."/>
        </authorList>
    </citation>
    <scope>NUCLEOTIDE SEQUENCE</scope>
    <source>
        <strain evidence="5">ATCC 50422</strain>
    </source>
</reference>
<dbReference type="InterPro" id="IPR000114">
    <property type="entry name" value="Ribosomal_uL16_bact-type"/>
</dbReference>
<geneLocation type="mitochondrion" evidence="5"/>
<name>M4QL81_JAKLI</name>
<dbReference type="EMBL" id="KC353355">
    <property type="protein sequence ID" value="AGH24208.1"/>
    <property type="molecule type" value="Genomic_DNA"/>
</dbReference>